<protein>
    <submittedName>
        <fullName evidence="1">Uncharacterized protein</fullName>
    </submittedName>
</protein>
<sequence>MQDQPSEHNNNHELNLRDLDHAYLELDLQKIERERKFRSDVAAIMRQ</sequence>
<proteinExistence type="predicted"/>
<organism evidence="1 2">
    <name type="scientific">Ammoniphilus resinae</name>
    <dbReference type="NCBI Taxonomy" id="861532"/>
    <lineage>
        <taxon>Bacteria</taxon>
        <taxon>Bacillati</taxon>
        <taxon>Bacillota</taxon>
        <taxon>Bacilli</taxon>
        <taxon>Bacillales</taxon>
        <taxon>Paenibacillaceae</taxon>
        <taxon>Aneurinibacillus group</taxon>
        <taxon>Ammoniphilus</taxon>
    </lineage>
</organism>
<comment type="caution">
    <text evidence="1">The sequence shown here is derived from an EMBL/GenBank/DDBJ whole genome shotgun (WGS) entry which is preliminary data.</text>
</comment>
<dbReference type="EMBL" id="JAGGKT010000004">
    <property type="protein sequence ID" value="MBP1931967.1"/>
    <property type="molecule type" value="Genomic_DNA"/>
</dbReference>
<name>A0ABS4GNW1_9BACL</name>
<evidence type="ECO:0000313" key="1">
    <source>
        <dbReference type="EMBL" id="MBP1931967.1"/>
    </source>
</evidence>
<evidence type="ECO:0000313" key="2">
    <source>
        <dbReference type="Proteomes" id="UP001519343"/>
    </source>
</evidence>
<accession>A0ABS4GNW1</accession>
<keyword evidence="2" id="KW-1185">Reference proteome</keyword>
<dbReference type="Proteomes" id="UP001519343">
    <property type="component" value="Unassembled WGS sequence"/>
</dbReference>
<reference evidence="1 2" key="1">
    <citation type="submission" date="2021-03" db="EMBL/GenBank/DDBJ databases">
        <title>Genomic Encyclopedia of Type Strains, Phase IV (KMG-IV): sequencing the most valuable type-strain genomes for metagenomic binning, comparative biology and taxonomic classification.</title>
        <authorList>
            <person name="Goeker M."/>
        </authorList>
    </citation>
    <scope>NUCLEOTIDE SEQUENCE [LARGE SCALE GENOMIC DNA]</scope>
    <source>
        <strain evidence="1 2">DSM 24738</strain>
    </source>
</reference>
<dbReference type="RefSeq" id="WP_209810031.1">
    <property type="nucleotide sequence ID" value="NZ_JAGGKT010000004.1"/>
</dbReference>
<gene>
    <name evidence="1" type="ORF">J2Z37_001968</name>
</gene>